<dbReference type="EMBL" id="DSBX01000026">
    <property type="protein sequence ID" value="HDQ98830.1"/>
    <property type="molecule type" value="Genomic_DNA"/>
</dbReference>
<dbReference type="InterPro" id="IPR051269">
    <property type="entry name" value="Fe-S_cluster_ET"/>
</dbReference>
<keyword evidence="3 6" id="KW-0249">Electron transport</keyword>
<keyword evidence="2 6" id="KW-0479">Metal-binding</keyword>
<dbReference type="PRINTS" id="PR00352">
    <property type="entry name" value="3FE4SFRDOXIN"/>
</dbReference>
<evidence type="ECO:0000256" key="4">
    <source>
        <dbReference type="ARBA" id="ARBA00023004"/>
    </source>
</evidence>
<reference evidence="8" key="1">
    <citation type="journal article" date="2020" name="mSystems">
        <title>Genome- and Community-Level Interaction Insights into Carbon Utilization and Element Cycling Functions of Hydrothermarchaeota in Hydrothermal Sediment.</title>
        <authorList>
            <person name="Zhou Z."/>
            <person name="Liu Y."/>
            <person name="Xu W."/>
            <person name="Pan J."/>
            <person name="Luo Z.H."/>
            <person name="Li M."/>
        </authorList>
    </citation>
    <scope>NUCLEOTIDE SEQUENCE [LARGE SCALE GENOMIC DNA]</scope>
    <source>
        <strain evidence="8">SpSt-1182</strain>
    </source>
</reference>
<keyword evidence="5 6" id="KW-0411">Iron-sulfur</keyword>
<dbReference type="InterPro" id="IPR001080">
    <property type="entry name" value="3Fe4S_ferredoxin"/>
</dbReference>
<evidence type="ECO:0000256" key="1">
    <source>
        <dbReference type="ARBA" id="ARBA00022448"/>
    </source>
</evidence>
<evidence type="ECO:0000256" key="5">
    <source>
        <dbReference type="ARBA" id="ARBA00023014"/>
    </source>
</evidence>
<evidence type="ECO:0000256" key="6">
    <source>
        <dbReference type="RuleBase" id="RU368020"/>
    </source>
</evidence>
<feature type="domain" description="4Fe-4S ferredoxin-type" evidence="7">
    <location>
        <begin position="1"/>
        <end position="29"/>
    </location>
</feature>
<evidence type="ECO:0000256" key="3">
    <source>
        <dbReference type="ARBA" id="ARBA00022982"/>
    </source>
</evidence>
<dbReference type="GO" id="GO:0005506">
    <property type="term" value="F:iron ion binding"/>
    <property type="evidence" value="ECO:0007669"/>
    <property type="project" value="UniProtKB-UniRule"/>
</dbReference>
<dbReference type="GO" id="GO:0051536">
    <property type="term" value="F:iron-sulfur cluster binding"/>
    <property type="evidence" value="ECO:0007669"/>
    <property type="project" value="UniProtKB-KW"/>
</dbReference>
<dbReference type="GO" id="GO:0009055">
    <property type="term" value="F:electron transfer activity"/>
    <property type="evidence" value="ECO:0007669"/>
    <property type="project" value="UniProtKB-UniRule"/>
</dbReference>
<dbReference type="PANTHER" id="PTHR36923:SF3">
    <property type="entry name" value="FERREDOXIN"/>
    <property type="match status" value="1"/>
</dbReference>
<dbReference type="Gene3D" id="3.30.70.20">
    <property type="match status" value="1"/>
</dbReference>
<evidence type="ECO:0000259" key="7">
    <source>
        <dbReference type="PROSITE" id="PS51379"/>
    </source>
</evidence>
<evidence type="ECO:0000256" key="2">
    <source>
        <dbReference type="ARBA" id="ARBA00022723"/>
    </source>
</evidence>
<evidence type="ECO:0000313" key="8">
    <source>
        <dbReference type="EMBL" id="HDQ98830.1"/>
    </source>
</evidence>
<keyword evidence="1 6" id="KW-0813">Transport</keyword>
<dbReference type="PROSITE" id="PS51379">
    <property type="entry name" value="4FE4S_FER_2"/>
    <property type="match status" value="1"/>
</dbReference>
<protein>
    <recommendedName>
        <fullName evidence="6">Ferredoxin</fullName>
    </recommendedName>
</protein>
<dbReference type="AlphaFoldDB" id="A0A7V0T4R3"/>
<comment type="function">
    <text evidence="6">Ferredoxins are iron-sulfur proteins that transfer electrons in a wide variety of metabolic reactions.</text>
</comment>
<dbReference type="Pfam" id="PF13370">
    <property type="entry name" value="Fer4_13"/>
    <property type="match status" value="1"/>
</dbReference>
<name>A0A7V0T4R3_UNCW3</name>
<dbReference type="PANTHER" id="PTHR36923">
    <property type="entry name" value="FERREDOXIN"/>
    <property type="match status" value="1"/>
</dbReference>
<gene>
    <name evidence="8" type="ORF">ENN51_00885</name>
</gene>
<dbReference type="InterPro" id="IPR017896">
    <property type="entry name" value="4Fe4S_Fe-S-bd"/>
</dbReference>
<keyword evidence="4 6" id="KW-0408">Iron</keyword>
<proteinExistence type="predicted"/>
<accession>A0A7V0T4R3</accession>
<organism evidence="8">
    <name type="scientific">candidate division WOR-3 bacterium</name>
    <dbReference type="NCBI Taxonomy" id="2052148"/>
    <lineage>
        <taxon>Bacteria</taxon>
        <taxon>Bacteria division WOR-3</taxon>
    </lineage>
</organism>
<dbReference type="SUPFAM" id="SSF54862">
    <property type="entry name" value="4Fe-4S ferredoxins"/>
    <property type="match status" value="1"/>
</dbReference>
<comment type="caution">
    <text evidence="8">The sequence shown here is derived from an EMBL/GenBank/DDBJ whole genome shotgun (WGS) entry which is preliminary data.</text>
</comment>
<sequence>MKLSVDKELCTGCELCVSSFPDLFEMDGDVAKAKVDLVAEGAEDDARQAVEDCPVEAIKLEE</sequence>
<dbReference type="Proteomes" id="UP000885672">
    <property type="component" value="Unassembled WGS sequence"/>
</dbReference>